<dbReference type="Pfam" id="PF01494">
    <property type="entry name" value="FAD_binding_3"/>
    <property type="match status" value="1"/>
</dbReference>
<dbReference type="InterPro" id="IPR036188">
    <property type="entry name" value="FAD/NAD-bd_sf"/>
</dbReference>
<dbReference type="EMBL" id="ML978069">
    <property type="protein sequence ID" value="KAF2015409.1"/>
    <property type="molecule type" value="Genomic_DNA"/>
</dbReference>
<dbReference type="Proteomes" id="UP000799778">
    <property type="component" value="Unassembled WGS sequence"/>
</dbReference>
<evidence type="ECO:0000259" key="4">
    <source>
        <dbReference type="Pfam" id="PF01494"/>
    </source>
</evidence>
<dbReference type="SUPFAM" id="SSF51905">
    <property type="entry name" value="FAD/NAD(P)-binding domain"/>
    <property type="match status" value="1"/>
</dbReference>
<evidence type="ECO:0000256" key="2">
    <source>
        <dbReference type="ARBA" id="ARBA00022827"/>
    </source>
</evidence>
<feature type="domain" description="FAD-binding" evidence="4">
    <location>
        <begin position="4"/>
        <end position="351"/>
    </location>
</feature>
<keyword evidence="2" id="KW-0274">FAD</keyword>
<keyword evidence="1" id="KW-0285">Flavoprotein</keyword>
<dbReference type="InterPro" id="IPR002938">
    <property type="entry name" value="FAD-bd"/>
</dbReference>
<name>A0A6A5XR77_9PLEO</name>
<dbReference type="PRINTS" id="PR00420">
    <property type="entry name" value="RNGMNOXGNASE"/>
</dbReference>
<protein>
    <submittedName>
        <fullName evidence="5">FAD/NAD(P)-binding domain-containing protein</fullName>
    </submittedName>
</protein>
<dbReference type="PANTHER" id="PTHR46865:SF7">
    <property type="entry name" value="MONOOXYGENASE, PUTATIVE (AFU_ORTHOLOGUE AFUA_8G07040)-RELATED"/>
    <property type="match status" value="1"/>
</dbReference>
<dbReference type="AlphaFoldDB" id="A0A6A5XR77"/>
<evidence type="ECO:0000256" key="1">
    <source>
        <dbReference type="ARBA" id="ARBA00022630"/>
    </source>
</evidence>
<gene>
    <name evidence="5" type="ORF">BU24DRAFT_441147</name>
</gene>
<accession>A0A6A5XR77</accession>
<dbReference type="GO" id="GO:0016491">
    <property type="term" value="F:oxidoreductase activity"/>
    <property type="evidence" value="ECO:0007669"/>
    <property type="project" value="UniProtKB-KW"/>
</dbReference>
<keyword evidence="6" id="KW-1185">Reference proteome</keyword>
<proteinExistence type="predicted"/>
<sequence length="427" mass="47169">MSLRVLISGGGIAGPAIAFWLTRLGHSCTIVERFPSLRTSGQQIDLREDGVKVTERMGILDELRKYVVDEQGLEFVDSSGKQKALFPKIVDAETGQQGFTTEYEMMRGDLCKTLYDAVKEETNYRFGVSVKDFENTGDGVIVKFSDGSEDRYDLLIGADGQGSRVRRMMLGAGGDAHNQVGVHKLGVHVAYFGLAREPQDPNLATIYHAPGRRFLNTRWHNETHGQCYLATMSGASDLDQALTGDVDQQKKAFGQHFRDAGWQAERLVKAMEESDDFYAQPIIQIKSDTWSKGRVVLLGDSAYCPSPLTGMGTSLALIGAYVLAGEISKHKGDLDAALKAYDQTLRPLVTHVQKLPPGMPGLYYPKSKLGVKLLHTVLGLVTVLKLDKIVQFLMYDTSEKWKLPSYAAWDSELDEEIHSEEKIAATA</sequence>
<dbReference type="Gene3D" id="3.50.50.60">
    <property type="entry name" value="FAD/NAD(P)-binding domain"/>
    <property type="match status" value="1"/>
</dbReference>
<evidence type="ECO:0000313" key="6">
    <source>
        <dbReference type="Proteomes" id="UP000799778"/>
    </source>
</evidence>
<dbReference type="GO" id="GO:0071949">
    <property type="term" value="F:FAD binding"/>
    <property type="evidence" value="ECO:0007669"/>
    <property type="project" value="InterPro"/>
</dbReference>
<dbReference type="RefSeq" id="XP_033383748.1">
    <property type="nucleotide sequence ID" value="XM_033530421.1"/>
</dbReference>
<dbReference type="GeneID" id="54287818"/>
<evidence type="ECO:0000256" key="3">
    <source>
        <dbReference type="ARBA" id="ARBA00023002"/>
    </source>
</evidence>
<organism evidence="5 6">
    <name type="scientific">Aaosphaeria arxii CBS 175.79</name>
    <dbReference type="NCBI Taxonomy" id="1450172"/>
    <lineage>
        <taxon>Eukaryota</taxon>
        <taxon>Fungi</taxon>
        <taxon>Dikarya</taxon>
        <taxon>Ascomycota</taxon>
        <taxon>Pezizomycotina</taxon>
        <taxon>Dothideomycetes</taxon>
        <taxon>Pleosporomycetidae</taxon>
        <taxon>Pleosporales</taxon>
        <taxon>Pleosporales incertae sedis</taxon>
        <taxon>Aaosphaeria</taxon>
    </lineage>
</organism>
<dbReference type="InterPro" id="IPR051704">
    <property type="entry name" value="FAD_aromatic-hydroxylase"/>
</dbReference>
<dbReference type="OrthoDB" id="655030at2759"/>
<dbReference type="PANTHER" id="PTHR46865">
    <property type="entry name" value="OXIDOREDUCTASE-RELATED"/>
    <property type="match status" value="1"/>
</dbReference>
<keyword evidence="3" id="KW-0560">Oxidoreductase</keyword>
<evidence type="ECO:0000313" key="5">
    <source>
        <dbReference type="EMBL" id="KAF2015409.1"/>
    </source>
</evidence>
<reference evidence="5" key="1">
    <citation type="journal article" date="2020" name="Stud. Mycol.">
        <title>101 Dothideomycetes genomes: a test case for predicting lifestyles and emergence of pathogens.</title>
        <authorList>
            <person name="Haridas S."/>
            <person name="Albert R."/>
            <person name="Binder M."/>
            <person name="Bloem J."/>
            <person name="Labutti K."/>
            <person name="Salamov A."/>
            <person name="Andreopoulos B."/>
            <person name="Baker S."/>
            <person name="Barry K."/>
            <person name="Bills G."/>
            <person name="Bluhm B."/>
            <person name="Cannon C."/>
            <person name="Castanera R."/>
            <person name="Culley D."/>
            <person name="Daum C."/>
            <person name="Ezra D."/>
            <person name="Gonzalez J."/>
            <person name="Henrissat B."/>
            <person name="Kuo A."/>
            <person name="Liang C."/>
            <person name="Lipzen A."/>
            <person name="Lutzoni F."/>
            <person name="Magnuson J."/>
            <person name="Mondo S."/>
            <person name="Nolan M."/>
            <person name="Ohm R."/>
            <person name="Pangilinan J."/>
            <person name="Park H.-J."/>
            <person name="Ramirez L."/>
            <person name="Alfaro M."/>
            <person name="Sun H."/>
            <person name="Tritt A."/>
            <person name="Yoshinaga Y."/>
            <person name="Zwiers L.-H."/>
            <person name="Turgeon B."/>
            <person name="Goodwin S."/>
            <person name="Spatafora J."/>
            <person name="Crous P."/>
            <person name="Grigoriev I."/>
        </authorList>
    </citation>
    <scope>NUCLEOTIDE SEQUENCE</scope>
    <source>
        <strain evidence="5">CBS 175.79</strain>
    </source>
</reference>
<dbReference type="Gene3D" id="3.30.9.10">
    <property type="entry name" value="D-Amino Acid Oxidase, subunit A, domain 2"/>
    <property type="match status" value="1"/>
</dbReference>